<dbReference type="Pfam" id="PF01593">
    <property type="entry name" value="Amino_oxidase"/>
    <property type="match status" value="1"/>
</dbReference>
<protein>
    <recommendedName>
        <fullName evidence="4">Tryptophan 2-monooxygenase</fullName>
        <ecNumber evidence="3">1.13.12.3</ecNumber>
    </recommendedName>
</protein>
<dbReference type="InterPro" id="IPR002937">
    <property type="entry name" value="Amino_oxidase"/>
</dbReference>
<dbReference type="AlphaFoldDB" id="A0A2Z3GSM0"/>
<organism evidence="8 9">
    <name type="scientific">Hymenobacter nivis</name>
    <dbReference type="NCBI Taxonomy" id="1850093"/>
    <lineage>
        <taxon>Bacteria</taxon>
        <taxon>Pseudomonadati</taxon>
        <taxon>Bacteroidota</taxon>
        <taxon>Cytophagia</taxon>
        <taxon>Cytophagales</taxon>
        <taxon>Hymenobacteraceae</taxon>
        <taxon>Hymenobacter</taxon>
    </lineage>
</organism>
<evidence type="ECO:0000256" key="3">
    <source>
        <dbReference type="ARBA" id="ARBA00012535"/>
    </source>
</evidence>
<sequence>MAANSNNYSTDVLIIGAGAAGLLAARELARAGRRVCIVEAQDRIGGRVHTLGPPGFTQPIEAGAEFMHGEVPLTRALLAEAGMAWEEADGESYLVQDGQLQAQANYFAPLPPLLEKLQALTQDIPLADFLTREFPGPQHAALRAFATQFAEGYDAADAQRVSAWAMRDEWVAGGAQGSLRPAGGYGPLLHWLAAQAQAAGVLLHLAAPVREIRWQPGQVEAVTAAGATYRARQVLCTVPLGVWQQGPQQAGYLGFVPEVAAHRAAAAQLGFGSVIKIVLEFRTLFWHERLPEMEFLLSDAAVPTWWSQLPATTPQLTGWLAGPAAQRLAGAPDEAVLQLALASLAPLLAVSLEALQGQLCASYVRNWGREPHTYGAYSYATVGARAAQAALATPVADTLFFAGEGAYSGPFAGTVEAALVSGQDAARALLARPVLAAAPSRPVA</sequence>
<evidence type="ECO:0000313" key="8">
    <source>
        <dbReference type="EMBL" id="AWM35511.1"/>
    </source>
</evidence>
<evidence type="ECO:0000313" key="9">
    <source>
        <dbReference type="Proteomes" id="UP000245999"/>
    </source>
</evidence>
<comment type="similarity">
    <text evidence="2">Belongs to the tryptophan 2-monooxygenase family.</text>
</comment>
<dbReference type="SUPFAM" id="SSF51905">
    <property type="entry name" value="FAD/NAD(P)-binding domain"/>
    <property type="match status" value="1"/>
</dbReference>
<keyword evidence="9" id="KW-1185">Reference proteome</keyword>
<dbReference type="Gene3D" id="3.50.50.60">
    <property type="entry name" value="FAD/NAD(P)-binding domain"/>
    <property type="match status" value="1"/>
</dbReference>
<dbReference type="RefSeq" id="WP_109658523.1">
    <property type="nucleotide sequence ID" value="NZ_CP029145.1"/>
</dbReference>
<dbReference type="PANTHER" id="PTHR10742">
    <property type="entry name" value="FLAVIN MONOAMINE OXIDASE"/>
    <property type="match status" value="1"/>
</dbReference>
<accession>A0A2Z3GSM0</accession>
<keyword evidence="5" id="KW-0073">Auxin biosynthesis</keyword>
<comment type="catalytic activity">
    <reaction evidence="6">
        <text>L-tryptophan + O2 = indole-3-acetamide + CO2 + H2O</text>
        <dbReference type="Rhea" id="RHEA:16165"/>
        <dbReference type="ChEBI" id="CHEBI:15377"/>
        <dbReference type="ChEBI" id="CHEBI:15379"/>
        <dbReference type="ChEBI" id="CHEBI:16031"/>
        <dbReference type="ChEBI" id="CHEBI:16526"/>
        <dbReference type="ChEBI" id="CHEBI:57912"/>
        <dbReference type="EC" id="1.13.12.3"/>
    </reaction>
</comment>
<feature type="domain" description="Amine oxidase" evidence="7">
    <location>
        <begin position="20"/>
        <end position="430"/>
    </location>
</feature>
<evidence type="ECO:0000256" key="1">
    <source>
        <dbReference type="ARBA" id="ARBA00004814"/>
    </source>
</evidence>
<dbReference type="Proteomes" id="UP000245999">
    <property type="component" value="Chromosome"/>
</dbReference>
<dbReference type="EMBL" id="CP029145">
    <property type="protein sequence ID" value="AWM35511.1"/>
    <property type="molecule type" value="Genomic_DNA"/>
</dbReference>
<dbReference type="GO" id="GO:0009851">
    <property type="term" value="P:auxin biosynthetic process"/>
    <property type="evidence" value="ECO:0007669"/>
    <property type="project" value="UniProtKB-KW"/>
</dbReference>
<dbReference type="InterPro" id="IPR036188">
    <property type="entry name" value="FAD/NAD-bd_sf"/>
</dbReference>
<gene>
    <name evidence="8" type="ORF">DDQ68_19250</name>
</gene>
<evidence type="ECO:0000256" key="5">
    <source>
        <dbReference type="ARBA" id="ARBA00023070"/>
    </source>
</evidence>
<dbReference type="GO" id="GO:0050361">
    <property type="term" value="F:tryptophan 2-monooxygenase activity"/>
    <property type="evidence" value="ECO:0007669"/>
    <property type="project" value="UniProtKB-EC"/>
</dbReference>
<reference evidence="9" key="1">
    <citation type="submission" date="2018-04" db="EMBL/GenBank/DDBJ databases">
        <title>Complete genome of Antarctic heterotrophic bacterium Hymenobacter nivis.</title>
        <authorList>
            <person name="Terashima M."/>
        </authorList>
    </citation>
    <scope>NUCLEOTIDE SEQUENCE [LARGE SCALE GENOMIC DNA]</scope>
    <source>
        <strain evidence="9">NBRC 111535</strain>
    </source>
</reference>
<dbReference type="PANTHER" id="PTHR10742:SF410">
    <property type="entry name" value="LYSINE-SPECIFIC HISTONE DEMETHYLASE 2"/>
    <property type="match status" value="1"/>
</dbReference>
<evidence type="ECO:0000256" key="6">
    <source>
        <dbReference type="ARBA" id="ARBA00047321"/>
    </source>
</evidence>
<dbReference type="SUPFAM" id="SSF54373">
    <property type="entry name" value="FAD-linked reductases, C-terminal domain"/>
    <property type="match status" value="1"/>
</dbReference>
<evidence type="ECO:0000259" key="7">
    <source>
        <dbReference type="Pfam" id="PF01593"/>
    </source>
</evidence>
<comment type="pathway">
    <text evidence="1">Plant hormone metabolism; auxin biosynthesis.</text>
</comment>
<proteinExistence type="inferred from homology"/>
<evidence type="ECO:0000256" key="2">
    <source>
        <dbReference type="ARBA" id="ARBA00005833"/>
    </source>
</evidence>
<dbReference type="OrthoDB" id="56323at2"/>
<dbReference type="PRINTS" id="PR00420">
    <property type="entry name" value="RNGMNOXGNASE"/>
</dbReference>
<dbReference type="InterPro" id="IPR050281">
    <property type="entry name" value="Flavin_monoamine_oxidase"/>
</dbReference>
<dbReference type="EC" id="1.13.12.3" evidence="3"/>
<dbReference type="KEGG" id="hnv:DDQ68_19250"/>
<name>A0A2Z3GSM0_9BACT</name>
<evidence type="ECO:0000256" key="4">
    <source>
        <dbReference type="ARBA" id="ARBA00017871"/>
    </source>
</evidence>